<feature type="domain" description="DUF397" evidence="1">
    <location>
        <begin position="4"/>
        <end position="52"/>
    </location>
</feature>
<evidence type="ECO:0000313" key="2">
    <source>
        <dbReference type="EMBL" id="MEU5707365.1"/>
    </source>
</evidence>
<organism evidence="2 3">
    <name type="scientific">Streptomyces flaveolus</name>
    <dbReference type="NCBI Taxonomy" id="67297"/>
    <lineage>
        <taxon>Bacteria</taxon>
        <taxon>Bacillati</taxon>
        <taxon>Actinomycetota</taxon>
        <taxon>Actinomycetes</taxon>
        <taxon>Kitasatosporales</taxon>
        <taxon>Streptomycetaceae</taxon>
        <taxon>Streptomyces</taxon>
    </lineage>
</organism>
<dbReference type="RefSeq" id="WP_078629663.1">
    <property type="nucleotide sequence ID" value="NZ_JBEXDP010000038.1"/>
</dbReference>
<name>A0ABV3A6W8_9ACTN</name>
<keyword evidence="3" id="KW-1185">Reference proteome</keyword>
<dbReference type="EMBL" id="JBFAEG010000006">
    <property type="protein sequence ID" value="MEU5707365.1"/>
    <property type="molecule type" value="Genomic_DNA"/>
</dbReference>
<reference evidence="2 3" key="1">
    <citation type="submission" date="2024-06" db="EMBL/GenBank/DDBJ databases">
        <title>The Natural Products Discovery Center: Release of the First 8490 Sequenced Strains for Exploring Actinobacteria Biosynthetic Diversity.</title>
        <authorList>
            <person name="Kalkreuter E."/>
            <person name="Kautsar S.A."/>
            <person name="Yang D."/>
            <person name="Bader C.D."/>
            <person name="Teijaro C.N."/>
            <person name="Fluegel L."/>
            <person name="Davis C.M."/>
            <person name="Simpson J.R."/>
            <person name="Lauterbach L."/>
            <person name="Steele A.D."/>
            <person name="Gui C."/>
            <person name="Meng S."/>
            <person name="Li G."/>
            <person name="Viehrig K."/>
            <person name="Ye F."/>
            <person name="Su P."/>
            <person name="Kiefer A.F."/>
            <person name="Nichols A."/>
            <person name="Cepeda A.J."/>
            <person name="Yan W."/>
            <person name="Fan B."/>
            <person name="Jiang Y."/>
            <person name="Adhikari A."/>
            <person name="Zheng C.-J."/>
            <person name="Schuster L."/>
            <person name="Cowan T.M."/>
            <person name="Smanski M.J."/>
            <person name="Chevrette M.G."/>
            <person name="De Carvalho L.P.S."/>
            <person name="Shen B."/>
        </authorList>
    </citation>
    <scope>NUCLEOTIDE SEQUENCE [LARGE SCALE GENOMIC DNA]</scope>
    <source>
        <strain evidence="2 3">NPDC020594</strain>
    </source>
</reference>
<evidence type="ECO:0000259" key="1">
    <source>
        <dbReference type="Pfam" id="PF04149"/>
    </source>
</evidence>
<accession>A0ABV3A6W8</accession>
<evidence type="ECO:0000313" key="3">
    <source>
        <dbReference type="Proteomes" id="UP001551011"/>
    </source>
</evidence>
<dbReference type="Pfam" id="PF04149">
    <property type="entry name" value="DUF397"/>
    <property type="match status" value="1"/>
</dbReference>
<protein>
    <submittedName>
        <fullName evidence="2">DUF397 domain-containing protein</fullName>
    </submittedName>
</protein>
<proteinExistence type="predicted"/>
<sequence length="67" mass="7354">MPTLHWRKSTYSSDGSNCVEIATTPTTIHIRDSKTPTARHLTLTPSTWADFLPCLRADQGSGTPQVV</sequence>
<dbReference type="InterPro" id="IPR007278">
    <property type="entry name" value="DUF397"/>
</dbReference>
<dbReference type="Proteomes" id="UP001551011">
    <property type="component" value="Unassembled WGS sequence"/>
</dbReference>
<gene>
    <name evidence="2" type="ORF">AB0H04_10830</name>
</gene>
<comment type="caution">
    <text evidence="2">The sequence shown here is derived from an EMBL/GenBank/DDBJ whole genome shotgun (WGS) entry which is preliminary data.</text>
</comment>